<organism evidence="24 25">
    <name type="scientific">Chelonia mydas</name>
    <name type="common">Green sea-turtle</name>
    <name type="synonym">Chelonia agassizi</name>
    <dbReference type="NCBI Taxonomy" id="8469"/>
    <lineage>
        <taxon>Eukaryota</taxon>
        <taxon>Metazoa</taxon>
        <taxon>Chordata</taxon>
        <taxon>Craniata</taxon>
        <taxon>Vertebrata</taxon>
        <taxon>Euteleostomi</taxon>
        <taxon>Archelosauria</taxon>
        <taxon>Testudinata</taxon>
        <taxon>Testudines</taxon>
        <taxon>Cryptodira</taxon>
        <taxon>Durocryptodira</taxon>
        <taxon>Americhelydia</taxon>
        <taxon>Chelonioidea</taxon>
        <taxon>Cheloniidae</taxon>
        <taxon>Chelonia</taxon>
    </lineage>
</organism>
<dbReference type="GO" id="GO:0035329">
    <property type="term" value="P:hippo signaling"/>
    <property type="evidence" value="ECO:0007669"/>
    <property type="project" value="UniProtKB-ARBA"/>
</dbReference>
<dbReference type="FunFam" id="1.10.8.10:FF:000029">
    <property type="entry name" value="Serine/threonine-protein kinase LATS1 isoform 1"/>
    <property type="match status" value="1"/>
</dbReference>
<dbReference type="FunFam" id="1.10.510.10:FF:000199">
    <property type="entry name" value="Non-specific serine/threonine protein kinase"/>
    <property type="match status" value="1"/>
</dbReference>
<evidence type="ECO:0000259" key="23">
    <source>
        <dbReference type="PROSITE" id="PS50030"/>
    </source>
</evidence>
<dbReference type="Pfam" id="PF00069">
    <property type="entry name" value="Pkinase"/>
    <property type="match status" value="2"/>
</dbReference>
<keyword evidence="10" id="KW-0808">Transferase</keyword>
<dbReference type="Gene3D" id="3.30.200.20">
    <property type="entry name" value="Phosphorylase Kinase, domain 1"/>
    <property type="match status" value="2"/>
</dbReference>
<dbReference type="Gene3D" id="1.10.8.10">
    <property type="entry name" value="DNA helicase RuvA subunit, C-terminal domain"/>
    <property type="match status" value="1"/>
</dbReference>
<dbReference type="EC" id="2.7.11.1" evidence="5"/>
<evidence type="ECO:0000256" key="19">
    <source>
        <dbReference type="ARBA" id="ARBA00047899"/>
    </source>
</evidence>
<dbReference type="SUPFAM" id="SSF46934">
    <property type="entry name" value="UBA-like"/>
    <property type="match status" value="1"/>
</dbReference>
<dbReference type="GO" id="GO:0046872">
    <property type="term" value="F:metal ion binding"/>
    <property type="evidence" value="ECO:0007669"/>
    <property type="project" value="UniProtKB-KW"/>
</dbReference>
<dbReference type="SUPFAM" id="SSF56112">
    <property type="entry name" value="Protein kinase-like (PK-like)"/>
    <property type="match status" value="1"/>
</dbReference>
<feature type="region of interest" description="Disordered" evidence="21">
    <location>
        <begin position="977"/>
        <end position="1002"/>
    </location>
</feature>
<dbReference type="InterPro" id="IPR049761">
    <property type="entry name" value="LATS1-like_MobB"/>
</dbReference>
<evidence type="ECO:0000256" key="12">
    <source>
        <dbReference type="ARBA" id="ARBA00022741"/>
    </source>
</evidence>
<dbReference type="STRING" id="8469.M7BMA1"/>
<keyword evidence="13" id="KW-0498">Mitosis</keyword>
<evidence type="ECO:0000256" key="11">
    <source>
        <dbReference type="ARBA" id="ARBA00022723"/>
    </source>
</evidence>
<dbReference type="InterPro" id="IPR050236">
    <property type="entry name" value="Ser_Thr_kinase_AGC"/>
</dbReference>
<dbReference type="PANTHER" id="PTHR24356:SF138">
    <property type="entry name" value="SERINE_THREONINE-PROTEIN KINASE LATS1"/>
    <property type="match status" value="1"/>
</dbReference>
<evidence type="ECO:0000256" key="18">
    <source>
        <dbReference type="ARBA" id="ARBA00023306"/>
    </source>
</evidence>
<evidence type="ECO:0000259" key="22">
    <source>
        <dbReference type="PROSITE" id="PS50011"/>
    </source>
</evidence>
<dbReference type="GO" id="GO:0004674">
    <property type="term" value="F:protein serine/threonine kinase activity"/>
    <property type="evidence" value="ECO:0007669"/>
    <property type="project" value="UniProtKB-KW"/>
</dbReference>
<proteinExistence type="inferred from homology"/>
<evidence type="ECO:0000256" key="9">
    <source>
        <dbReference type="ARBA" id="ARBA00022618"/>
    </source>
</evidence>
<gene>
    <name evidence="24" type="ORF">UY3_04432</name>
</gene>
<keyword evidence="12" id="KW-0547">Nucleotide-binding</keyword>
<evidence type="ECO:0000313" key="25">
    <source>
        <dbReference type="Proteomes" id="UP000031443"/>
    </source>
</evidence>
<keyword evidence="17" id="KW-0206">Cytoskeleton</keyword>
<dbReference type="Pfam" id="PF00433">
    <property type="entry name" value="Pkinase_C"/>
    <property type="match status" value="1"/>
</dbReference>
<dbReference type="GO" id="GO:0005813">
    <property type="term" value="C:centrosome"/>
    <property type="evidence" value="ECO:0007669"/>
    <property type="project" value="UniProtKB-SubCell"/>
</dbReference>
<dbReference type="PROSITE" id="PS50030">
    <property type="entry name" value="UBA"/>
    <property type="match status" value="1"/>
</dbReference>
<dbReference type="PANTHER" id="PTHR24356">
    <property type="entry name" value="SERINE/THREONINE-PROTEIN KINASE"/>
    <property type="match status" value="1"/>
</dbReference>
<keyword evidence="7" id="KW-0723">Serine/threonine-protein kinase</keyword>
<protein>
    <recommendedName>
        <fullName evidence="5">non-specific serine/threonine protein kinase</fullName>
        <ecNumber evidence="5">2.7.11.1</ecNumber>
    </recommendedName>
</protein>
<feature type="compositionally biased region" description="Basic and acidic residues" evidence="21">
    <location>
        <begin position="493"/>
        <end position="502"/>
    </location>
</feature>
<feature type="compositionally biased region" description="Pro residues" evidence="21">
    <location>
        <begin position="298"/>
        <end position="316"/>
    </location>
</feature>
<evidence type="ECO:0000256" key="16">
    <source>
        <dbReference type="ARBA" id="ARBA00022842"/>
    </source>
</evidence>
<dbReference type="eggNOG" id="KOG0608">
    <property type="taxonomic scope" value="Eukaryota"/>
</dbReference>
<feature type="compositionally biased region" description="Pro residues" evidence="21">
    <location>
        <begin position="232"/>
        <end position="266"/>
    </location>
</feature>
<evidence type="ECO:0000256" key="8">
    <source>
        <dbReference type="ARBA" id="ARBA00022553"/>
    </source>
</evidence>
<evidence type="ECO:0000256" key="15">
    <source>
        <dbReference type="ARBA" id="ARBA00022840"/>
    </source>
</evidence>
<feature type="compositionally biased region" description="Basic and acidic residues" evidence="21">
    <location>
        <begin position="1"/>
        <end position="11"/>
    </location>
</feature>
<evidence type="ECO:0000313" key="24">
    <source>
        <dbReference type="EMBL" id="EMP38359.1"/>
    </source>
</evidence>
<feature type="domain" description="Protein kinase" evidence="22">
    <location>
        <begin position="577"/>
        <end position="882"/>
    </location>
</feature>
<evidence type="ECO:0000256" key="6">
    <source>
        <dbReference type="ARBA" id="ARBA00022490"/>
    </source>
</evidence>
<keyword evidence="15" id="KW-0067">ATP-binding</keyword>
<feature type="compositionally biased region" description="Polar residues" evidence="21">
    <location>
        <begin position="163"/>
        <end position="176"/>
    </location>
</feature>
<dbReference type="EMBL" id="KB520027">
    <property type="protein sequence ID" value="EMP38359.1"/>
    <property type="molecule type" value="Genomic_DNA"/>
</dbReference>
<dbReference type="FunFam" id="3.30.200.20:FF:001246">
    <property type="entry name" value="Large tumor suppressor kinase 1"/>
    <property type="match status" value="1"/>
</dbReference>
<evidence type="ECO:0000256" key="20">
    <source>
        <dbReference type="ARBA" id="ARBA00048679"/>
    </source>
</evidence>
<feature type="region of interest" description="Disordered" evidence="21">
    <location>
        <begin position="150"/>
        <end position="504"/>
    </location>
</feature>
<accession>M7BMA1</accession>
<comment type="similarity">
    <text evidence="4">Belongs to the protein kinase superfamily. AGC Ser/Thr protein kinase family.</text>
</comment>
<dbReference type="InterPro" id="IPR017892">
    <property type="entry name" value="Pkinase_C"/>
</dbReference>
<feature type="compositionally biased region" description="Basic and acidic residues" evidence="21">
    <location>
        <begin position="46"/>
        <end position="64"/>
    </location>
</feature>
<comment type="subcellular location">
    <subcellularLocation>
        <location evidence="3">Cytoplasm</location>
        <location evidence="3">Cytoskeleton</location>
        <location evidence="3">Microtubule organizing center</location>
        <location evidence="3">Centrosome</location>
    </subcellularLocation>
    <subcellularLocation>
        <location evidence="2">Cytoplasm</location>
        <location evidence="2">Cytoskeleton</location>
        <location evidence="2">Spindle</location>
    </subcellularLocation>
</comment>
<dbReference type="InterPro" id="IPR015940">
    <property type="entry name" value="UBA"/>
</dbReference>
<feature type="compositionally biased region" description="Basic and acidic residues" evidence="21">
    <location>
        <begin position="451"/>
        <end position="481"/>
    </location>
</feature>
<reference evidence="25" key="1">
    <citation type="journal article" date="2013" name="Nat. Genet.">
        <title>The draft genomes of soft-shell turtle and green sea turtle yield insights into the development and evolution of the turtle-specific body plan.</title>
        <authorList>
            <person name="Wang Z."/>
            <person name="Pascual-Anaya J."/>
            <person name="Zadissa A."/>
            <person name="Li W."/>
            <person name="Niimura Y."/>
            <person name="Huang Z."/>
            <person name="Li C."/>
            <person name="White S."/>
            <person name="Xiong Z."/>
            <person name="Fang D."/>
            <person name="Wang B."/>
            <person name="Ming Y."/>
            <person name="Chen Y."/>
            <person name="Zheng Y."/>
            <person name="Kuraku S."/>
            <person name="Pignatelli M."/>
            <person name="Herrero J."/>
            <person name="Beal K."/>
            <person name="Nozawa M."/>
            <person name="Li Q."/>
            <person name="Wang J."/>
            <person name="Zhang H."/>
            <person name="Yu L."/>
            <person name="Shigenobu S."/>
            <person name="Wang J."/>
            <person name="Liu J."/>
            <person name="Flicek P."/>
            <person name="Searle S."/>
            <person name="Wang J."/>
            <person name="Kuratani S."/>
            <person name="Yin Y."/>
            <person name="Aken B."/>
            <person name="Zhang G."/>
            <person name="Irie N."/>
        </authorList>
    </citation>
    <scope>NUCLEOTIDE SEQUENCE [LARGE SCALE GENOMIC DNA]</scope>
</reference>
<comment type="cofactor">
    <cofactor evidence="1">
        <name>Mg(2+)</name>
        <dbReference type="ChEBI" id="CHEBI:18420"/>
    </cofactor>
</comment>
<keyword evidence="11" id="KW-0479">Metal-binding</keyword>
<keyword evidence="9" id="KW-0132">Cell division</keyword>
<dbReference type="GO" id="GO:0051301">
    <property type="term" value="P:cell division"/>
    <property type="evidence" value="ECO:0007669"/>
    <property type="project" value="UniProtKB-KW"/>
</dbReference>
<dbReference type="GO" id="GO:0000922">
    <property type="term" value="C:spindle pole"/>
    <property type="evidence" value="ECO:0007669"/>
    <property type="project" value="TreeGrafter"/>
</dbReference>
<comment type="catalytic activity">
    <reaction evidence="19">
        <text>L-threonyl-[protein] + ATP = O-phospho-L-threonyl-[protein] + ADP + H(+)</text>
        <dbReference type="Rhea" id="RHEA:46608"/>
        <dbReference type="Rhea" id="RHEA-COMP:11060"/>
        <dbReference type="Rhea" id="RHEA-COMP:11605"/>
        <dbReference type="ChEBI" id="CHEBI:15378"/>
        <dbReference type="ChEBI" id="CHEBI:30013"/>
        <dbReference type="ChEBI" id="CHEBI:30616"/>
        <dbReference type="ChEBI" id="CHEBI:61977"/>
        <dbReference type="ChEBI" id="CHEBI:456216"/>
        <dbReference type="EC" id="2.7.11.1"/>
    </reaction>
</comment>
<dbReference type="FunFam" id="1.10.510.10:FF:000086">
    <property type="entry name" value="Non-specific serine/threonine protein kinase"/>
    <property type="match status" value="1"/>
</dbReference>
<sequence>MKRSEKPEGYRQMRPKTFPASNYTGSSRQMLQEIRESLRNLPKPSDAAKVEHNMGKMSAEDPRQGRNPTKFVTYHKALQEIRNSLLPFANETSPSARGTSEINRQMLQDLQAAGFDEDMVVRALRQTNSRSIEAAIEFISKMSYQDPRREQMAAAAARPVNAGSVQQSINRKQSWKGSKESLVPPRHGPPLGDSVAYRSESPSSQSDVGRPLSGSGLAAFAQAHPGNGQRVNPPPPPQVRSVTPPPPPPRGQTPPPRGTTPPPPSWEPNAQTKRYSGSMEYMISRISPVPPGAWQDGYPPPPMNPSPPSSAPPQSPPGSGHEIPTWQPNIPVRSNSFNNPHGNRQSHSSSSQPSATTVTAITPAPIQQPVKSMRVLKPELQTALAPTHPSWMSQPMQAVQPVPFSESPSTNMAVMSPVAEAPNYQGPPPPYPKHLLHQNPSVSPYETGTKPNKEDHPSLPKEEESEKNNECIDGTDKEKKQITTSPVPVRKNKRDEERRESRIQSYSPQAFKFFMEQHVENILKSHQQRLHRKKQLENEMMRVGLSQDAQDQMRKMLCQKESNYIRLKRAKMDKSMFVKIKTLGIGAFGEVCLARKVDTNALYATKTLRKKDVLLRNQVAHVKAERDILAEADNEWVVRLYYSFQDKDNLYFVMDYIPGGDMMSLLIRMGVFPENLARFYIAELTCAVESVHKMGFIHRDIKPDNILIDRDGHIKLTDFGLCTGFRWTHDSKYYQSGDHSRQDSMDFSNEWGDPANCRCGDRLKPLERRAARQHQRCLAHSLVGTPNYIAPEVLLRTGYTQLCDWWSVGVILFEMLVGQPPFLAQTPLETQMKVINWQTALHIPPQAKLTPEASDLIIKLCRGPEDRLGKNGTDEIKAHPFFKAIDFSSDLRQQTASYVPKITHPTDTSNFDPVDPDKLWCDDDKDGNVNDTLNGWYKNGKHPEHAFYEFTFRRFFDDNGYPYNYPKPIEYEYNNPQNLEQQSDDDDEQAGKGVQNRDLVYV</sequence>
<dbReference type="GO" id="GO:0043065">
    <property type="term" value="P:positive regulation of apoptotic process"/>
    <property type="evidence" value="ECO:0007669"/>
    <property type="project" value="TreeGrafter"/>
</dbReference>
<dbReference type="GO" id="GO:0000082">
    <property type="term" value="P:G1/S transition of mitotic cell cycle"/>
    <property type="evidence" value="ECO:0007669"/>
    <property type="project" value="TreeGrafter"/>
</dbReference>
<evidence type="ECO:0000256" key="14">
    <source>
        <dbReference type="ARBA" id="ARBA00022777"/>
    </source>
</evidence>
<dbReference type="InterPro" id="IPR000719">
    <property type="entry name" value="Prot_kinase_dom"/>
</dbReference>
<feature type="compositionally biased region" description="Polar residues" evidence="21">
    <location>
        <begin position="438"/>
        <end position="450"/>
    </location>
</feature>
<dbReference type="GO" id="GO:0005524">
    <property type="term" value="F:ATP binding"/>
    <property type="evidence" value="ECO:0007669"/>
    <property type="project" value="UniProtKB-KW"/>
</dbReference>
<dbReference type="PROSITE" id="PS00108">
    <property type="entry name" value="PROTEIN_KINASE_ST"/>
    <property type="match status" value="1"/>
</dbReference>
<evidence type="ECO:0000256" key="3">
    <source>
        <dbReference type="ARBA" id="ARBA00004300"/>
    </source>
</evidence>
<dbReference type="InterPro" id="IPR008271">
    <property type="entry name" value="Ser/Thr_kinase_AS"/>
</dbReference>
<dbReference type="GO" id="GO:0046620">
    <property type="term" value="P:regulation of organ growth"/>
    <property type="evidence" value="ECO:0007669"/>
    <property type="project" value="TreeGrafter"/>
</dbReference>
<evidence type="ECO:0000256" key="21">
    <source>
        <dbReference type="SAM" id="MobiDB-lite"/>
    </source>
</evidence>
<dbReference type="CDD" id="cd21778">
    <property type="entry name" value="MobB_LATS1"/>
    <property type="match status" value="1"/>
</dbReference>
<keyword evidence="6" id="KW-0963">Cytoplasm</keyword>
<evidence type="ECO:0000256" key="13">
    <source>
        <dbReference type="ARBA" id="ARBA00022776"/>
    </source>
</evidence>
<dbReference type="Proteomes" id="UP000031443">
    <property type="component" value="Unassembled WGS sequence"/>
</dbReference>
<dbReference type="GO" id="GO:1900227">
    <property type="term" value="P:positive regulation of NLRP3 inflammasome complex assembly"/>
    <property type="evidence" value="ECO:0007669"/>
    <property type="project" value="UniProtKB-ARBA"/>
</dbReference>
<comment type="catalytic activity">
    <reaction evidence="20">
        <text>L-seryl-[protein] + ATP = O-phospho-L-seryl-[protein] + ADP + H(+)</text>
        <dbReference type="Rhea" id="RHEA:17989"/>
        <dbReference type="Rhea" id="RHEA-COMP:9863"/>
        <dbReference type="Rhea" id="RHEA-COMP:11604"/>
        <dbReference type="ChEBI" id="CHEBI:15378"/>
        <dbReference type="ChEBI" id="CHEBI:29999"/>
        <dbReference type="ChEBI" id="CHEBI:30616"/>
        <dbReference type="ChEBI" id="CHEBI:83421"/>
        <dbReference type="ChEBI" id="CHEBI:456216"/>
        <dbReference type="EC" id="2.7.11.1"/>
    </reaction>
</comment>
<dbReference type="Gene3D" id="1.10.510.10">
    <property type="entry name" value="Transferase(Phosphotransferase) domain 1"/>
    <property type="match status" value="2"/>
</dbReference>
<dbReference type="AlphaFoldDB" id="M7BMA1"/>
<dbReference type="PROSITE" id="PS50011">
    <property type="entry name" value="PROTEIN_KINASE_DOM"/>
    <property type="match status" value="1"/>
</dbReference>
<keyword evidence="18" id="KW-0131">Cell cycle</keyword>
<evidence type="ECO:0000256" key="5">
    <source>
        <dbReference type="ARBA" id="ARBA00012513"/>
    </source>
</evidence>
<dbReference type="Pfam" id="PF00627">
    <property type="entry name" value="UBA"/>
    <property type="match status" value="1"/>
</dbReference>
<dbReference type="SMART" id="SM00220">
    <property type="entry name" value="S_TKc"/>
    <property type="match status" value="1"/>
</dbReference>
<keyword evidence="14 24" id="KW-0418">Kinase</keyword>
<evidence type="ECO:0000256" key="1">
    <source>
        <dbReference type="ARBA" id="ARBA00001946"/>
    </source>
</evidence>
<evidence type="ECO:0000256" key="7">
    <source>
        <dbReference type="ARBA" id="ARBA00022527"/>
    </source>
</evidence>
<dbReference type="InterPro" id="IPR011009">
    <property type="entry name" value="Kinase-like_dom_sf"/>
</dbReference>
<keyword evidence="25" id="KW-1185">Reference proteome</keyword>
<feature type="compositionally biased region" description="Low complexity" evidence="21">
    <location>
        <begin position="345"/>
        <end position="365"/>
    </location>
</feature>
<feature type="compositionally biased region" description="Polar residues" evidence="21">
    <location>
        <begin position="326"/>
        <end position="343"/>
    </location>
</feature>
<dbReference type="InterPro" id="IPR009060">
    <property type="entry name" value="UBA-like_sf"/>
</dbReference>
<evidence type="ECO:0000256" key="17">
    <source>
        <dbReference type="ARBA" id="ARBA00023212"/>
    </source>
</evidence>
<evidence type="ECO:0000256" key="10">
    <source>
        <dbReference type="ARBA" id="ARBA00022679"/>
    </source>
</evidence>
<keyword evidence="8" id="KW-0597">Phosphoprotein</keyword>
<feature type="region of interest" description="Disordered" evidence="21">
    <location>
        <begin position="1"/>
        <end position="68"/>
    </location>
</feature>
<name>M7BMA1_CHEMY</name>
<evidence type="ECO:0000256" key="4">
    <source>
        <dbReference type="ARBA" id="ARBA00009903"/>
    </source>
</evidence>
<feature type="domain" description="UBA" evidence="23">
    <location>
        <begin position="101"/>
        <end position="142"/>
    </location>
</feature>
<evidence type="ECO:0000256" key="2">
    <source>
        <dbReference type="ARBA" id="ARBA00004186"/>
    </source>
</evidence>
<feature type="compositionally biased region" description="Polar residues" evidence="21">
    <location>
        <begin position="19"/>
        <end position="30"/>
    </location>
</feature>
<keyword evidence="16" id="KW-0460">Magnesium</keyword>